<keyword evidence="2 5" id="KW-0813">Transport</keyword>
<organism evidence="8 9">
    <name type="scientific">Wenzhouxiangella limi</name>
    <dbReference type="NCBI Taxonomy" id="2707351"/>
    <lineage>
        <taxon>Bacteria</taxon>
        <taxon>Pseudomonadati</taxon>
        <taxon>Pseudomonadota</taxon>
        <taxon>Gammaproteobacteria</taxon>
        <taxon>Chromatiales</taxon>
        <taxon>Wenzhouxiangellaceae</taxon>
        <taxon>Wenzhouxiangella</taxon>
    </lineage>
</organism>
<comment type="similarity">
    <text evidence="1 5">Belongs to the ModE family.</text>
</comment>
<dbReference type="PANTHER" id="PTHR30432:SF1">
    <property type="entry name" value="DNA-BINDING TRANSCRIPTIONAL DUAL REGULATOR MODE"/>
    <property type="match status" value="1"/>
</dbReference>
<dbReference type="Pfam" id="PF03459">
    <property type="entry name" value="TOBE"/>
    <property type="match status" value="2"/>
</dbReference>
<dbReference type="InterPro" id="IPR016462">
    <property type="entry name" value="ModE"/>
</dbReference>
<name>A0A845V5P5_9GAMM</name>
<dbReference type="EMBL" id="JAAGSC010000043">
    <property type="protein sequence ID" value="NDY96496.1"/>
    <property type="molecule type" value="Genomic_DNA"/>
</dbReference>
<gene>
    <name evidence="8" type="ORF">G3I74_12215</name>
</gene>
<evidence type="ECO:0000313" key="8">
    <source>
        <dbReference type="EMBL" id="NDY96496.1"/>
    </source>
</evidence>
<dbReference type="InterPro" id="IPR051815">
    <property type="entry name" value="Molybdate_resp_trans_reg"/>
</dbReference>
<feature type="region of interest" description="Required for dimer formation and molybdate binding" evidence="6">
    <location>
        <begin position="131"/>
        <end position="139"/>
    </location>
</feature>
<evidence type="ECO:0000256" key="6">
    <source>
        <dbReference type="PIRSR" id="PIRSR005763-1"/>
    </source>
</evidence>
<dbReference type="PIRSF" id="PIRSF005763">
    <property type="entry name" value="Txn_reg_ModE"/>
    <property type="match status" value="1"/>
</dbReference>
<dbReference type="InterPro" id="IPR003725">
    <property type="entry name" value="ModE-bd_N"/>
</dbReference>
<dbReference type="InterPro" id="IPR005116">
    <property type="entry name" value="Transp-assoc_OB_typ1"/>
</dbReference>
<evidence type="ECO:0000259" key="7">
    <source>
        <dbReference type="PROSITE" id="PS51866"/>
    </source>
</evidence>
<dbReference type="SUPFAM" id="SSF46785">
    <property type="entry name" value="Winged helix' DNA-binding domain"/>
    <property type="match status" value="1"/>
</dbReference>
<proteinExistence type="inferred from homology"/>
<dbReference type="Gene3D" id="2.40.50.100">
    <property type="match status" value="2"/>
</dbReference>
<dbReference type="InterPro" id="IPR036390">
    <property type="entry name" value="WH_DNA-bd_sf"/>
</dbReference>
<accession>A0A845V5P5</accession>
<feature type="domain" description="Mop" evidence="7">
    <location>
        <begin position="130"/>
        <end position="197"/>
    </location>
</feature>
<evidence type="ECO:0000256" key="5">
    <source>
        <dbReference type="PIRNR" id="PIRNR005763"/>
    </source>
</evidence>
<dbReference type="Gene3D" id="1.10.10.10">
    <property type="entry name" value="Winged helix-like DNA-binding domain superfamily/Winged helix DNA-binding domain"/>
    <property type="match status" value="1"/>
</dbReference>
<dbReference type="InterPro" id="IPR000847">
    <property type="entry name" value="LysR_HTH_N"/>
</dbReference>
<dbReference type="PROSITE" id="PS51866">
    <property type="entry name" value="MOP"/>
    <property type="match status" value="2"/>
</dbReference>
<feature type="domain" description="Mop" evidence="7">
    <location>
        <begin position="203"/>
        <end position="269"/>
    </location>
</feature>
<dbReference type="NCBIfam" id="TIGR00637">
    <property type="entry name" value="ModE_repress"/>
    <property type="match status" value="1"/>
</dbReference>
<keyword evidence="4" id="KW-0677">Repeat</keyword>
<dbReference type="InterPro" id="IPR008995">
    <property type="entry name" value="Mo/tungstate-bd_C_term_dom"/>
</dbReference>
<dbReference type="InterPro" id="IPR004606">
    <property type="entry name" value="Mop_domain"/>
</dbReference>
<comment type="caution">
    <text evidence="8">The sequence shown here is derived from an EMBL/GenBank/DDBJ whole genome shotgun (WGS) entry which is preliminary data.</text>
</comment>
<dbReference type="SUPFAM" id="SSF50331">
    <property type="entry name" value="MOP-like"/>
    <property type="match status" value="1"/>
</dbReference>
<evidence type="ECO:0000313" key="9">
    <source>
        <dbReference type="Proteomes" id="UP000484885"/>
    </source>
</evidence>
<dbReference type="PANTHER" id="PTHR30432">
    <property type="entry name" value="TRANSCRIPTIONAL REGULATOR MODE"/>
    <property type="match status" value="1"/>
</dbReference>
<evidence type="ECO:0000256" key="2">
    <source>
        <dbReference type="ARBA" id="ARBA00022448"/>
    </source>
</evidence>
<evidence type="ECO:0000256" key="4">
    <source>
        <dbReference type="ARBA" id="ARBA00022737"/>
    </source>
</evidence>
<dbReference type="Proteomes" id="UP000484885">
    <property type="component" value="Unassembled WGS sequence"/>
</dbReference>
<dbReference type="NCBIfam" id="TIGR00638">
    <property type="entry name" value="Mop"/>
    <property type="match status" value="2"/>
</dbReference>
<evidence type="ECO:0000256" key="3">
    <source>
        <dbReference type="ARBA" id="ARBA00022505"/>
    </source>
</evidence>
<dbReference type="AlphaFoldDB" id="A0A845V5P5"/>
<dbReference type="GO" id="GO:0030151">
    <property type="term" value="F:molybdenum ion binding"/>
    <property type="evidence" value="ECO:0007669"/>
    <property type="project" value="UniProtKB-UniRule"/>
</dbReference>
<sequence length="271" mass="29420">MQTDFDGRFWLNVDGRAFAGSGRITLLEQVHASGSISAAARAMGMSYKAAWDAIDAMNNLADQPLVVRQAGGQRGGGTVLTDYGQRVISHYRAAQREHRRFMNRLDAKLAQLGLKNAPDGWNLMRRLAMRTSARNQFQGTVVGFSEGAVNDVVTVDIGNGMEISTVLTHETARLLDLLHTGREVQVLIKASFVILCEEAGNVRYSARNRLCGRVSRIQRGAINAEVVLELAAGRTLTAIVTTDALDEGWLHEGARACALVKAPHVVLAVPD</sequence>
<reference evidence="8 9" key="1">
    <citation type="submission" date="2020-02" db="EMBL/GenBank/DDBJ databases">
        <authorList>
            <person name="Zhang X.-Y."/>
        </authorList>
    </citation>
    <scope>NUCLEOTIDE SEQUENCE [LARGE SCALE GENOMIC DNA]</scope>
    <source>
        <strain evidence="8 9">C33</strain>
    </source>
</reference>
<keyword evidence="9" id="KW-1185">Reference proteome</keyword>
<dbReference type="Pfam" id="PF00126">
    <property type="entry name" value="HTH_1"/>
    <property type="match status" value="1"/>
</dbReference>
<evidence type="ECO:0000256" key="1">
    <source>
        <dbReference type="ARBA" id="ARBA00008110"/>
    </source>
</evidence>
<protein>
    <submittedName>
        <fullName evidence="8">LysR family transcriptional regulator</fullName>
    </submittedName>
</protein>
<keyword evidence="3 5" id="KW-0500">Molybdenum</keyword>
<dbReference type="InterPro" id="IPR036388">
    <property type="entry name" value="WH-like_DNA-bd_sf"/>
</dbReference>
<dbReference type="GO" id="GO:0015689">
    <property type="term" value="P:molybdate ion transport"/>
    <property type="evidence" value="ECO:0007669"/>
    <property type="project" value="UniProtKB-UniRule"/>
</dbReference>
<dbReference type="GO" id="GO:0003700">
    <property type="term" value="F:DNA-binding transcription factor activity"/>
    <property type="evidence" value="ECO:0007669"/>
    <property type="project" value="InterPro"/>
</dbReference>